<dbReference type="Gene3D" id="1.10.510.10">
    <property type="entry name" value="Transferase(Phosphotransferase) domain 1"/>
    <property type="match status" value="1"/>
</dbReference>
<dbReference type="RefSeq" id="WP_265542679.1">
    <property type="nucleotide sequence ID" value="NZ_CP098740.1"/>
</dbReference>
<dbReference type="InterPro" id="IPR006748">
    <property type="entry name" value="NH2Glyco/OHUrea_AB-resist_kin"/>
</dbReference>
<dbReference type="SUPFAM" id="SSF56112">
    <property type="entry name" value="Protein kinase-like (PK-like)"/>
    <property type="match status" value="1"/>
</dbReference>
<evidence type="ECO:0000313" key="1">
    <source>
        <dbReference type="EMBL" id="UZK55162.1"/>
    </source>
</evidence>
<protein>
    <submittedName>
        <fullName evidence="1">Aminoglycoside phosphotransferase family protein</fullName>
    </submittedName>
</protein>
<reference evidence="1" key="1">
    <citation type="journal article" date="2022" name="Front. Microbiol.">
        <title>Mirubactin C rescues the lethal effect of cell wall biosynthesis mutations in Bacillus subtilis.</title>
        <authorList>
            <person name="Kepplinger B."/>
            <person name="Wen X."/>
            <person name="Tyler A.R."/>
            <person name="Kim B.Y."/>
            <person name="Brown J."/>
            <person name="Banks P."/>
            <person name="Dashti Y."/>
            <person name="Mackenzie E.S."/>
            <person name="Wills C."/>
            <person name="Kawai Y."/>
            <person name="Waldron K.J."/>
            <person name="Allenby N.E.E."/>
            <person name="Wu L.J."/>
            <person name="Hall M.J."/>
            <person name="Errington J."/>
        </authorList>
    </citation>
    <scope>NUCLEOTIDE SEQUENCE</scope>
    <source>
        <strain evidence="1">MDA8-470</strain>
    </source>
</reference>
<dbReference type="Pfam" id="PF04655">
    <property type="entry name" value="APH_6_hur"/>
    <property type="match status" value="1"/>
</dbReference>
<gene>
    <name evidence="1" type="ORF">NEH16_14370</name>
</gene>
<dbReference type="EMBL" id="CP098740">
    <property type="protein sequence ID" value="UZK55162.1"/>
    <property type="molecule type" value="Genomic_DNA"/>
</dbReference>
<dbReference type="Proteomes" id="UP001164963">
    <property type="component" value="Chromosome"/>
</dbReference>
<dbReference type="InterPro" id="IPR011009">
    <property type="entry name" value="Kinase-like_dom_sf"/>
</dbReference>
<sequence>MIDIPDALIATQSAYNGEAGRAFVAALPGLAAEFLERWGLRRDGEAMYGVCALVLPVVRAGDGRRAVLKLQPVDAETAGEPVALRLWGAAGAGAVRLLAHDPATGSMLLERLDGRRSLEGEPDADRAVRVIAGLLAGLTAVRPGSGARMGMDAAGAGGGAGAGAGAGLRGLGEAVARMLAAAPDVVAALVDEEERGLVRDCAAAVREVAGEPGDRLLHWDLHFGNVLAGEGGAWVAIDPKPLVGDPGFELLPALVNRFEAGAVGKRFDAMTGVLELDRARAAAWTLGRVLQNACWSVESGARRLAPEQAEIARVVRGSVRSMGRG</sequence>
<proteinExistence type="predicted"/>
<organism evidence="1 2">
    <name type="scientific">Streptomyces drozdowiczii</name>
    <dbReference type="NCBI Taxonomy" id="202862"/>
    <lineage>
        <taxon>Bacteria</taxon>
        <taxon>Bacillati</taxon>
        <taxon>Actinomycetota</taxon>
        <taxon>Actinomycetes</taxon>
        <taxon>Kitasatosporales</taxon>
        <taxon>Streptomycetaceae</taxon>
        <taxon>Streptomyces</taxon>
    </lineage>
</organism>
<name>A0ABY6PSB6_9ACTN</name>
<keyword evidence="2" id="KW-1185">Reference proteome</keyword>
<evidence type="ECO:0000313" key="2">
    <source>
        <dbReference type="Proteomes" id="UP001164963"/>
    </source>
</evidence>
<accession>A0ABY6PSB6</accession>